<evidence type="ECO:0000313" key="2">
    <source>
        <dbReference type="EMBL" id="WTY94716.1"/>
    </source>
</evidence>
<protein>
    <submittedName>
        <fullName evidence="2">Phosphopantetheine-binding protein</fullName>
    </submittedName>
</protein>
<proteinExistence type="predicted"/>
<name>A0AAU3GNG2_9ACTN</name>
<dbReference type="PROSITE" id="PS50075">
    <property type="entry name" value="CARRIER"/>
    <property type="match status" value="1"/>
</dbReference>
<sequence length="86" mass="8876">MEGTATALELRVRTVLLPVLGPSVDGSAVGPDTDLWGAGLDSLGAVSLMAGLEDEFGIEFPDALLTRETFSTVNRILDAVGSLEAS</sequence>
<dbReference type="InterPro" id="IPR036736">
    <property type="entry name" value="ACP-like_sf"/>
</dbReference>
<dbReference type="Gene3D" id="1.10.1200.10">
    <property type="entry name" value="ACP-like"/>
    <property type="match status" value="1"/>
</dbReference>
<dbReference type="AlphaFoldDB" id="A0AAU3GNG2"/>
<reference evidence="2" key="1">
    <citation type="submission" date="2022-10" db="EMBL/GenBank/DDBJ databases">
        <title>The complete genomes of actinobacterial strains from the NBC collection.</title>
        <authorList>
            <person name="Joergensen T.S."/>
            <person name="Alvarez Arevalo M."/>
            <person name="Sterndorff E.B."/>
            <person name="Faurdal D."/>
            <person name="Vuksanovic O."/>
            <person name="Mourched A.-S."/>
            <person name="Charusanti P."/>
            <person name="Shaw S."/>
            <person name="Blin K."/>
            <person name="Weber T."/>
        </authorList>
    </citation>
    <scope>NUCLEOTIDE SEQUENCE</scope>
    <source>
        <strain evidence="2">NBC_01401</strain>
    </source>
</reference>
<evidence type="ECO:0000259" key="1">
    <source>
        <dbReference type="PROSITE" id="PS50075"/>
    </source>
</evidence>
<dbReference type="EMBL" id="CP109535">
    <property type="protein sequence ID" value="WTY94716.1"/>
    <property type="molecule type" value="Genomic_DNA"/>
</dbReference>
<gene>
    <name evidence="2" type="ORF">OG626_07290</name>
</gene>
<organism evidence="2">
    <name type="scientific">Streptomyces sp. NBC_01401</name>
    <dbReference type="NCBI Taxonomy" id="2903854"/>
    <lineage>
        <taxon>Bacteria</taxon>
        <taxon>Bacillati</taxon>
        <taxon>Actinomycetota</taxon>
        <taxon>Actinomycetes</taxon>
        <taxon>Kitasatosporales</taxon>
        <taxon>Streptomycetaceae</taxon>
        <taxon>Streptomyces</taxon>
    </lineage>
</organism>
<accession>A0AAU3GNG2</accession>
<dbReference type="InterPro" id="IPR009081">
    <property type="entry name" value="PP-bd_ACP"/>
</dbReference>
<dbReference type="SUPFAM" id="SSF47336">
    <property type="entry name" value="ACP-like"/>
    <property type="match status" value="1"/>
</dbReference>
<dbReference type="Pfam" id="PF00550">
    <property type="entry name" value="PP-binding"/>
    <property type="match status" value="1"/>
</dbReference>
<feature type="domain" description="Carrier" evidence="1">
    <location>
        <begin position="6"/>
        <end position="84"/>
    </location>
</feature>